<evidence type="ECO:0000256" key="1">
    <source>
        <dbReference type="SAM" id="MobiDB-lite"/>
    </source>
</evidence>
<name>A0A483G004_KLEPN</name>
<proteinExistence type="predicted"/>
<accession>A0A483G004</accession>
<organism evidence="2">
    <name type="scientific">Klebsiella pneumoniae</name>
    <dbReference type="NCBI Taxonomy" id="573"/>
    <lineage>
        <taxon>Bacteria</taxon>
        <taxon>Pseudomonadati</taxon>
        <taxon>Pseudomonadota</taxon>
        <taxon>Gammaproteobacteria</taxon>
        <taxon>Enterobacterales</taxon>
        <taxon>Enterobacteriaceae</taxon>
        <taxon>Klebsiella/Raoultella group</taxon>
        <taxon>Klebsiella</taxon>
        <taxon>Klebsiella pneumoniae complex</taxon>
    </lineage>
</organism>
<dbReference type="AlphaFoldDB" id="A0A483G004"/>
<gene>
    <name evidence="2" type="ORF">ETE86_26550</name>
</gene>
<feature type="region of interest" description="Disordered" evidence="1">
    <location>
        <begin position="69"/>
        <end position="89"/>
    </location>
</feature>
<reference evidence="2" key="1">
    <citation type="submission" date="2019-01" db="EMBL/GenBank/DDBJ databases">
        <authorList>
            <person name="Lista F."/>
            <person name="Anselmo A."/>
        </authorList>
    </citation>
    <scope>NUCLEOTIDE SEQUENCE</scope>
    <source>
        <strain evidence="2">20S</strain>
    </source>
</reference>
<evidence type="ECO:0000313" key="2">
    <source>
        <dbReference type="EMBL" id="TCX01500.1"/>
    </source>
</evidence>
<sequence length="89" mass="10124">MSITMSQKSAREGLGNPELFQGGVYVTKNGLAELFVQTAEEREAELRERERERQSNALLKLVMAAKREIKNGRGMSPEDAMRRLREART</sequence>
<dbReference type="RefSeq" id="WP_024167138.1">
    <property type="nucleotide sequence ID" value="NZ_BFEB01000006.1"/>
</dbReference>
<feature type="compositionally biased region" description="Basic and acidic residues" evidence="1">
    <location>
        <begin position="79"/>
        <end position="89"/>
    </location>
</feature>
<comment type="caution">
    <text evidence="2">The sequence shown here is derived from an EMBL/GenBank/DDBJ whole genome shotgun (WGS) entry which is preliminary data.</text>
</comment>
<protein>
    <submittedName>
        <fullName evidence="2">Uncharacterized protein</fullName>
    </submittedName>
</protein>
<dbReference type="EMBL" id="SDCC01000053">
    <property type="protein sequence ID" value="TCX01500.1"/>
    <property type="molecule type" value="Genomic_DNA"/>
</dbReference>